<dbReference type="Gene3D" id="2.70.98.10">
    <property type="match status" value="1"/>
</dbReference>
<dbReference type="InterPro" id="IPR014756">
    <property type="entry name" value="Ig_E-set"/>
</dbReference>
<dbReference type="PANTHER" id="PTHR30504">
    <property type="entry name" value="GLUCANS BIOSYNTHESIS PROTEIN"/>
    <property type="match status" value="1"/>
</dbReference>
<evidence type="ECO:0000313" key="7">
    <source>
        <dbReference type="Proteomes" id="UP000254601"/>
    </source>
</evidence>
<dbReference type="GO" id="GO:0030288">
    <property type="term" value="C:outer membrane-bounded periplasmic space"/>
    <property type="evidence" value="ECO:0007669"/>
    <property type="project" value="TreeGrafter"/>
</dbReference>
<dbReference type="InterPro" id="IPR013783">
    <property type="entry name" value="Ig-like_fold"/>
</dbReference>
<dbReference type="InterPro" id="IPR011013">
    <property type="entry name" value="Gal_mutarotase_sf_dom"/>
</dbReference>
<evidence type="ECO:0000256" key="3">
    <source>
        <dbReference type="ARBA" id="ARBA00009284"/>
    </source>
</evidence>
<dbReference type="SUPFAM" id="SSF74650">
    <property type="entry name" value="Galactose mutarotase-like"/>
    <property type="match status" value="1"/>
</dbReference>
<dbReference type="Pfam" id="PF04349">
    <property type="entry name" value="MdoG"/>
    <property type="match status" value="1"/>
</dbReference>
<evidence type="ECO:0000313" key="6">
    <source>
        <dbReference type="EMBL" id="SUO97167.1"/>
    </source>
</evidence>
<organism evidence="6 7">
    <name type="scientific">Suttonella ornithocola</name>
    <dbReference type="NCBI Taxonomy" id="279832"/>
    <lineage>
        <taxon>Bacteria</taxon>
        <taxon>Pseudomonadati</taxon>
        <taxon>Pseudomonadota</taxon>
        <taxon>Gammaproteobacteria</taxon>
        <taxon>Cardiobacteriales</taxon>
        <taxon>Cardiobacteriaceae</taxon>
        <taxon>Suttonella</taxon>
    </lineage>
</organism>
<proteinExistence type="inferred from homology"/>
<dbReference type="InterPro" id="IPR014438">
    <property type="entry name" value="Glucan_biosyn_MdoG/MdoD"/>
</dbReference>
<dbReference type="GO" id="GO:0051274">
    <property type="term" value="P:beta-glucan biosynthetic process"/>
    <property type="evidence" value="ECO:0007669"/>
    <property type="project" value="TreeGrafter"/>
</dbReference>
<dbReference type="SUPFAM" id="SSF81296">
    <property type="entry name" value="E set domains"/>
    <property type="match status" value="1"/>
</dbReference>
<dbReference type="GO" id="GO:0030246">
    <property type="term" value="F:carbohydrate binding"/>
    <property type="evidence" value="ECO:0007669"/>
    <property type="project" value="InterPro"/>
</dbReference>
<comment type="pathway">
    <text evidence="2">Glycan metabolism; osmoregulated periplasmic glucan (OPG) biosynthesis.</text>
</comment>
<dbReference type="EMBL" id="UHIC01000001">
    <property type="protein sequence ID" value="SUO97167.1"/>
    <property type="molecule type" value="Genomic_DNA"/>
</dbReference>
<dbReference type="UniPathway" id="UPA00637"/>
<reference evidence="6 7" key="1">
    <citation type="submission" date="2018-06" db="EMBL/GenBank/DDBJ databases">
        <authorList>
            <consortium name="Pathogen Informatics"/>
            <person name="Doyle S."/>
        </authorList>
    </citation>
    <scope>NUCLEOTIDE SEQUENCE [LARGE SCALE GENOMIC DNA]</scope>
    <source>
        <strain evidence="6 7">NCTC13337</strain>
    </source>
</reference>
<dbReference type="AlphaFoldDB" id="A0A380N095"/>
<dbReference type="RefSeq" id="WP_072576742.1">
    <property type="nucleotide sequence ID" value="NZ_LWHB01000095.1"/>
</dbReference>
<name>A0A380N095_9GAMM</name>
<comment type="similarity">
    <text evidence="3">Belongs to the OpgD/OpgG family.</text>
</comment>
<dbReference type="Proteomes" id="UP000254601">
    <property type="component" value="Unassembled WGS sequence"/>
</dbReference>
<dbReference type="InterPro" id="IPR014718">
    <property type="entry name" value="GH-type_carb-bd"/>
</dbReference>
<dbReference type="GO" id="GO:0003824">
    <property type="term" value="F:catalytic activity"/>
    <property type="evidence" value="ECO:0007669"/>
    <property type="project" value="InterPro"/>
</dbReference>
<gene>
    <name evidence="6" type="primary">mdoG</name>
    <name evidence="6" type="ORF">NCTC13337_02222</name>
</gene>
<accession>A0A380N095</accession>
<feature type="domain" description="Glucan biosynthesis periplasmic MdoG C-terminal" evidence="5">
    <location>
        <begin position="43"/>
        <end position="521"/>
    </location>
</feature>
<comment type="subcellular location">
    <subcellularLocation>
        <location evidence="1">Periplasm</location>
    </subcellularLocation>
</comment>
<evidence type="ECO:0000256" key="4">
    <source>
        <dbReference type="ARBA" id="ARBA00022764"/>
    </source>
</evidence>
<protein>
    <submittedName>
        <fullName evidence="6">Glucans biosynthesis protein G</fullName>
    </submittedName>
</protein>
<keyword evidence="7" id="KW-1185">Reference proteome</keyword>
<keyword evidence="4" id="KW-0574">Periplasm</keyword>
<dbReference type="InterPro" id="IPR007444">
    <property type="entry name" value="Glucan_biosyn_MdoG_C"/>
</dbReference>
<dbReference type="PIRSF" id="PIRSF006281">
    <property type="entry name" value="MdoG"/>
    <property type="match status" value="1"/>
</dbReference>
<evidence type="ECO:0000259" key="5">
    <source>
        <dbReference type="Pfam" id="PF04349"/>
    </source>
</evidence>
<sequence>MKRRDFVAGSLVSAALMHKAIAEETATSTNPKIPLVEKAATHNFEQVAVLAKELSKSDYKEDKLKMAGPFIDLSYDRYRGIRFKRSADPLLQGGNGFGMDLLPPGRYYQDRVRIFIVNSDGKSEEILFTPEVFDFDPKLFVHDNLQLNDIDKAGLSWSGFRLRFPINNEDIGDEFAVFQGASYFRAVARDTLYGLSARGLAIKTANPEGEEFPRFSQFWVYRPALGARSIKVDALLESKSITGAYRFEIIPGADTVFIIKCVLFPRRDIVSYGIAPLTSMYYFSPTRRKNIDDYRNAVHDSNGLAMFTGTGARLWRPLSNPTILQFSAFLDNHPKGFGLLQRARTFVDFEDAEARYEKRPSAWVEPLGDWGKGNVSLIEIPTDSEFNDNIITFWNGAEPLKTGQKYEYNYDLIWSQQGAIFSTRAKIISTRIGKSVNDPKAYTVSIDYTFPNGKTIEPNKLTFTATASKGEIPSSHIFLLPNSNILRASFEYRADKGQAAELQAGLSENSEPVAETWMYRWTAE</sequence>
<dbReference type="Gene3D" id="2.60.40.10">
    <property type="entry name" value="Immunoglobulins"/>
    <property type="match status" value="1"/>
</dbReference>
<dbReference type="PANTHER" id="PTHR30504:SF2">
    <property type="entry name" value="GLUCANS BIOSYNTHESIS PROTEIN G"/>
    <property type="match status" value="1"/>
</dbReference>
<evidence type="ECO:0000256" key="1">
    <source>
        <dbReference type="ARBA" id="ARBA00004418"/>
    </source>
</evidence>
<evidence type="ECO:0000256" key="2">
    <source>
        <dbReference type="ARBA" id="ARBA00005001"/>
    </source>
</evidence>
<dbReference type="OrthoDB" id="335750at2"/>